<dbReference type="Gene3D" id="1.10.150.50">
    <property type="entry name" value="Transcription Factor, Ets-1"/>
    <property type="match status" value="1"/>
</dbReference>
<dbReference type="InterPro" id="IPR058599">
    <property type="entry name" value="PHAT_Smg/ZCCHC2-like"/>
</dbReference>
<dbReference type="InterPro" id="IPR013761">
    <property type="entry name" value="SAM/pointed_sf"/>
</dbReference>
<reference evidence="8" key="1">
    <citation type="submission" date="2020-11" db="EMBL/GenBank/DDBJ databases">
        <authorList>
            <person name="Tran Van P."/>
        </authorList>
    </citation>
    <scope>NUCLEOTIDE SEQUENCE</scope>
</reference>
<dbReference type="PANTHER" id="PTHR12515">
    <property type="entry name" value="STERILE ALPHA MOTIF DOMAIN CONTAINING PROTEIN 4-RELATED"/>
    <property type="match status" value="1"/>
</dbReference>
<keyword evidence="5" id="KW-0694">RNA-binding</keyword>
<evidence type="ECO:0000259" key="7">
    <source>
        <dbReference type="SMART" id="SM00454"/>
    </source>
</evidence>
<dbReference type="SUPFAM" id="SSF47769">
    <property type="entry name" value="SAM/Pointed domain"/>
    <property type="match status" value="1"/>
</dbReference>
<accession>A0A7R9P400</accession>
<evidence type="ECO:0000313" key="8">
    <source>
        <dbReference type="EMBL" id="CAD7569277.1"/>
    </source>
</evidence>
<keyword evidence="4" id="KW-0963">Cytoplasm</keyword>
<dbReference type="Pfam" id="PF00536">
    <property type="entry name" value="SAM_1"/>
    <property type="match status" value="1"/>
</dbReference>
<feature type="compositionally biased region" description="Low complexity" evidence="6">
    <location>
        <begin position="379"/>
        <end position="388"/>
    </location>
</feature>
<dbReference type="Pfam" id="PF26034">
    <property type="entry name" value="PHAT_SMAUG"/>
    <property type="match status" value="1"/>
</dbReference>
<evidence type="ECO:0000256" key="3">
    <source>
        <dbReference type="ARBA" id="ARBA00018651"/>
    </source>
</evidence>
<name>A0A7R9P400_TIMCA</name>
<feature type="compositionally biased region" description="Pro residues" evidence="6">
    <location>
        <begin position="736"/>
        <end position="746"/>
    </location>
</feature>
<feature type="region of interest" description="Disordered" evidence="6">
    <location>
        <begin position="683"/>
        <end position="779"/>
    </location>
</feature>
<feature type="domain" description="SAM" evidence="7">
    <location>
        <begin position="474"/>
        <end position="536"/>
    </location>
</feature>
<dbReference type="Gene3D" id="1.25.40.170">
    <property type="entry name" value="Smaug, PHAT domain"/>
    <property type="match status" value="1"/>
</dbReference>
<feature type="compositionally biased region" description="Polar residues" evidence="6">
    <location>
        <begin position="796"/>
        <end position="813"/>
    </location>
</feature>
<feature type="compositionally biased region" description="Polar residues" evidence="6">
    <location>
        <begin position="406"/>
        <end position="428"/>
    </location>
</feature>
<dbReference type="EMBL" id="OE179618">
    <property type="protein sequence ID" value="CAD7569277.1"/>
    <property type="molecule type" value="Genomic_DNA"/>
</dbReference>
<dbReference type="GO" id="GO:0000932">
    <property type="term" value="C:P-body"/>
    <property type="evidence" value="ECO:0007669"/>
    <property type="project" value="TreeGrafter"/>
</dbReference>
<organism evidence="8">
    <name type="scientific">Timema californicum</name>
    <name type="common">California timema</name>
    <name type="synonym">Walking stick</name>
    <dbReference type="NCBI Taxonomy" id="61474"/>
    <lineage>
        <taxon>Eukaryota</taxon>
        <taxon>Metazoa</taxon>
        <taxon>Ecdysozoa</taxon>
        <taxon>Arthropoda</taxon>
        <taxon>Hexapoda</taxon>
        <taxon>Insecta</taxon>
        <taxon>Pterygota</taxon>
        <taxon>Neoptera</taxon>
        <taxon>Polyneoptera</taxon>
        <taxon>Phasmatodea</taxon>
        <taxon>Timematodea</taxon>
        <taxon>Timematoidea</taxon>
        <taxon>Timematidae</taxon>
        <taxon>Timema</taxon>
    </lineage>
</organism>
<evidence type="ECO:0000256" key="5">
    <source>
        <dbReference type="ARBA" id="ARBA00022884"/>
    </source>
</evidence>
<dbReference type="AlphaFoldDB" id="A0A7R9P400"/>
<dbReference type="GO" id="GO:0006355">
    <property type="term" value="P:regulation of DNA-templated transcription"/>
    <property type="evidence" value="ECO:0007669"/>
    <property type="project" value="InterPro"/>
</dbReference>
<dbReference type="GO" id="GO:0003729">
    <property type="term" value="F:mRNA binding"/>
    <property type="evidence" value="ECO:0007669"/>
    <property type="project" value="TreeGrafter"/>
</dbReference>
<feature type="region of interest" description="Disordered" evidence="6">
    <location>
        <begin position="341"/>
        <end position="460"/>
    </location>
</feature>
<dbReference type="GO" id="GO:0000289">
    <property type="term" value="P:nuclear-transcribed mRNA poly(A) tail shortening"/>
    <property type="evidence" value="ECO:0007669"/>
    <property type="project" value="TreeGrafter"/>
</dbReference>
<dbReference type="SMART" id="SM00454">
    <property type="entry name" value="SAM"/>
    <property type="match status" value="1"/>
</dbReference>
<dbReference type="InterPro" id="IPR050897">
    <property type="entry name" value="SMAUG/VTS1_RNA-bind"/>
</dbReference>
<proteinExistence type="inferred from homology"/>
<feature type="compositionally biased region" description="Polar residues" evidence="6">
    <location>
        <begin position="702"/>
        <end position="711"/>
    </location>
</feature>
<evidence type="ECO:0000256" key="4">
    <source>
        <dbReference type="ARBA" id="ARBA00022490"/>
    </source>
</evidence>
<comment type="subcellular location">
    <subcellularLocation>
        <location evidence="1">Cytoplasm</location>
    </subcellularLocation>
</comment>
<dbReference type="GO" id="GO:0030371">
    <property type="term" value="F:translation repressor activity"/>
    <property type="evidence" value="ECO:0007669"/>
    <property type="project" value="InterPro"/>
</dbReference>
<dbReference type="InterPro" id="IPR015327">
    <property type="entry name" value="PHAT_dom"/>
</dbReference>
<protein>
    <recommendedName>
        <fullName evidence="3">Protein Smaug</fullName>
    </recommendedName>
</protein>
<comment type="similarity">
    <text evidence="2">Belongs to the SMAUG family.</text>
</comment>
<dbReference type="PANTHER" id="PTHR12515:SF5">
    <property type="entry name" value="PROTEIN SMAUG"/>
    <property type="match status" value="1"/>
</dbReference>
<feature type="compositionally biased region" description="Low complexity" evidence="6">
    <location>
        <begin position="450"/>
        <end position="460"/>
    </location>
</feature>
<sequence length="856" mass="95799">MIDNVEFYEKIQAYHTHSHSRDGTERPDIFCHEYSCYGDVNNHLPTNCSPEIYGSSLLISTNLARDPDEMISRTTSKYSQELTGGTFKKRQQCLKKGDFFTQPHITSSDPDCRRHSPTQAHKSVRVAWLCTRLLGRTSNKKPPVWRLRDIAKLLPSRPIVGSVKCGVCRPEGSSGAARCLEWLPLAMFREQVNSITAQFEQWNECEQTVALYALLKRLTPAKARFLSLALDQSLANCVELQLHEHQANNSGYISSLLAEPKEVAIAQLLVHLPLLRPGNIETKTRYMTVINLMLSHAVETGANVKEAQQLLCYSFIHPAISSEDRSSLARWMRQLEDRIRNGGGSRMQAGHDSSPQHWGGHQQHHYHRPTADSHLLAHNSNSTPSSSSQGNMAHYTNGSHPRMRRSNSLTPPVSITQATGELWSSQDDLSGRQKPRSFSLSSEHAPPLSPQSSLASSGSGSESHLDDLRLGFNSDTWLKDVPAWLKSLRLHKYVWVFVDLSYEDMLDLTEQKLATRGVTKGACHKIVLSIRKLRERSNILATLEKEVLTGENLGNILEELKAILISPMKAAKAEAAENEDEKEREETEITIKKETFLTNGKTDDSHNFVCEENIPKALTRVLGKVFSHLLVSPRTEEEHVRVFVALLDRSLQHEAFTVQQKKQLTVWRVRIQDAWQHILPVQHKSTEQRQPRQKWHHHCQFPPSTNQNTYTHGHPLPHPIPHPNPHLHHGGCRSPRFPPPPPPPPSQQQFTRPTTAGYGGSLYANPGPQHRNSLSVLGSTGGGVAAMMAKRPSLQDPLTESQTHSTLQRTSSAPMKPVYLSSLDVNNGAVDPEINSRLESLCLSMTEHALGGCGEI</sequence>
<feature type="compositionally biased region" description="Polar residues" evidence="6">
    <location>
        <begin position="389"/>
        <end position="399"/>
    </location>
</feature>
<evidence type="ECO:0000256" key="2">
    <source>
        <dbReference type="ARBA" id="ARBA00008232"/>
    </source>
</evidence>
<feature type="region of interest" description="Disordered" evidence="6">
    <location>
        <begin position="794"/>
        <end position="813"/>
    </location>
</feature>
<dbReference type="InterPro" id="IPR037093">
    <property type="entry name" value="PHAT_dom_sf"/>
</dbReference>
<dbReference type="InterPro" id="IPR001660">
    <property type="entry name" value="SAM"/>
</dbReference>
<dbReference type="Pfam" id="PF09246">
    <property type="entry name" value="PHAT"/>
    <property type="match status" value="1"/>
</dbReference>
<gene>
    <name evidence="8" type="ORF">TCMB3V08_LOCUS2021</name>
</gene>
<evidence type="ECO:0000256" key="1">
    <source>
        <dbReference type="ARBA" id="ARBA00004496"/>
    </source>
</evidence>
<evidence type="ECO:0000256" key="6">
    <source>
        <dbReference type="SAM" id="MobiDB-lite"/>
    </source>
</evidence>